<dbReference type="PANTHER" id="PTHR43744">
    <property type="entry name" value="ABC TRANSPORTER PERMEASE PROTEIN MG189-RELATED-RELATED"/>
    <property type="match status" value="1"/>
</dbReference>
<dbReference type="PROSITE" id="PS50928">
    <property type="entry name" value="ABC_TM1"/>
    <property type="match status" value="1"/>
</dbReference>
<feature type="transmembrane region" description="Helical" evidence="7">
    <location>
        <begin position="172"/>
        <end position="192"/>
    </location>
</feature>
<dbReference type="GO" id="GO:0005886">
    <property type="term" value="C:plasma membrane"/>
    <property type="evidence" value="ECO:0007669"/>
    <property type="project" value="UniProtKB-SubCell"/>
</dbReference>
<dbReference type="InterPro" id="IPR035906">
    <property type="entry name" value="MetI-like_sf"/>
</dbReference>
<comment type="similarity">
    <text evidence="7">Belongs to the binding-protein-dependent transport system permease family.</text>
</comment>
<feature type="transmembrane region" description="Helical" evidence="7">
    <location>
        <begin position="105"/>
        <end position="129"/>
    </location>
</feature>
<organism evidence="9">
    <name type="scientific">Thermogemmatispora argillosa</name>
    <dbReference type="NCBI Taxonomy" id="2045280"/>
    <lineage>
        <taxon>Bacteria</taxon>
        <taxon>Bacillati</taxon>
        <taxon>Chloroflexota</taxon>
        <taxon>Ktedonobacteria</taxon>
        <taxon>Thermogemmatisporales</taxon>
        <taxon>Thermogemmatisporaceae</taxon>
        <taxon>Thermogemmatispora</taxon>
    </lineage>
</organism>
<feature type="transmembrane region" description="Helical" evidence="7">
    <location>
        <begin position="38"/>
        <end position="59"/>
    </location>
</feature>
<evidence type="ECO:0000256" key="1">
    <source>
        <dbReference type="ARBA" id="ARBA00004651"/>
    </source>
</evidence>
<keyword evidence="4 7" id="KW-0812">Transmembrane</keyword>
<feature type="transmembrane region" description="Helical" evidence="7">
    <location>
        <begin position="274"/>
        <end position="293"/>
    </location>
</feature>
<reference evidence="9" key="1">
    <citation type="submission" date="2018-12" db="EMBL/GenBank/DDBJ databases">
        <title>Novel natural products biosynthetic potential of the class Ktedonobacteria.</title>
        <authorList>
            <person name="Zheng Y."/>
            <person name="Saitou A."/>
            <person name="Wang C.M."/>
            <person name="Toyoda A."/>
            <person name="Minakuchi Y."/>
            <person name="Sekiguchi Y."/>
            <person name="Ueda K."/>
            <person name="Takano H."/>
            <person name="Sakai Y."/>
            <person name="Yokota A."/>
            <person name="Yabe S."/>
        </authorList>
    </citation>
    <scope>NUCLEOTIDE SEQUENCE</scope>
    <source>
        <strain evidence="9">A3-2</strain>
    </source>
</reference>
<name>A0A455SZ62_9CHLR</name>
<evidence type="ECO:0000256" key="3">
    <source>
        <dbReference type="ARBA" id="ARBA00022475"/>
    </source>
</evidence>
<evidence type="ECO:0000259" key="8">
    <source>
        <dbReference type="PROSITE" id="PS50928"/>
    </source>
</evidence>
<evidence type="ECO:0000256" key="2">
    <source>
        <dbReference type="ARBA" id="ARBA00022448"/>
    </source>
</evidence>
<dbReference type="AlphaFoldDB" id="A0A455SZ62"/>
<keyword evidence="3" id="KW-1003">Cell membrane</keyword>
<evidence type="ECO:0000313" key="9">
    <source>
        <dbReference type="EMBL" id="BBH92379.1"/>
    </source>
</evidence>
<evidence type="ECO:0000256" key="7">
    <source>
        <dbReference type="RuleBase" id="RU363032"/>
    </source>
</evidence>
<feature type="transmembrane region" description="Helical" evidence="7">
    <location>
        <begin position="213"/>
        <end position="238"/>
    </location>
</feature>
<feature type="domain" description="ABC transmembrane type-1" evidence="8">
    <location>
        <begin position="101"/>
        <end position="293"/>
    </location>
</feature>
<evidence type="ECO:0000256" key="5">
    <source>
        <dbReference type="ARBA" id="ARBA00022989"/>
    </source>
</evidence>
<dbReference type="Gene3D" id="1.10.3720.10">
    <property type="entry name" value="MetI-like"/>
    <property type="match status" value="1"/>
</dbReference>
<dbReference type="CDD" id="cd06261">
    <property type="entry name" value="TM_PBP2"/>
    <property type="match status" value="1"/>
</dbReference>
<dbReference type="InterPro" id="IPR000515">
    <property type="entry name" value="MetI-like"/>
</dbReference>
<accession>A0A455SZ62</accession>
<dbReference type="EMBL" id="AP019377">
    <property type="protein sequence ID" value="BBH92379.1"/>
    <property type="molecule type" value="Genomic_DNA"/>
</dbReference>
<sequence length="308" mass="33861">MIGQQVQQQQAAPALAAVTQRRLRARRSAFWRRLSDQVITVIALLIAVVWSLPTVGLLISSFRPPSLISTTGWWTAFLPPWHFTLQNYVQVITAQGLGRAFINSVIIAVPSTILPALIGSFAAFAFAWMRFPARNTIFFGIITLQIIPLQIALVPLLQIFTNIGLTGQYAAVWLAHTAFGLPFAIFLLRNFFAALPRDLLEAAYVDGASNFRLFWTIVLPLSLPALASLVIFQFLWVWNDLLVALIFLGGNPQSAPMTLTVASLVGSYGENDQVLTAAAFLSMALPLVIFFALQRYFIRGILAGSVKG</sequence>
<evidence type="ECO:0000256" key="6">
    <source>
        <dbReference type="ARBA" id="ARBA00023136"/>
    </source>
</evidence>
<keyword evidence="2 7" id="KW-0813">Transport</keyword>
<gene>
    <name evidence="9" type="ORF">KTA_05780</name>
</gene>
<dbReference type="GO" id="GO:0055085">
    <property type="term" value="P:transmembrane transport"/>
    <property type="evidence" value="ECO:0007669"/>
    <property type="project" value="InterPro"/>
</dbReference>
<comment type="subcellular location">
    <subcellularLocation>
        <location evidence="1 7">Cell membrane</location>
        <topology evidence="1 7">Multi-pass membrane protein</topology>
    </subcellularLocation>
</comment>
<dbReference type="Pfam" id="PF00528">
    <property type="entry name" value="BPD_transp_1"/>
    <property type="match status" value="1"/>
</dbReference>
<evidence type="ECO:0000256" key="4">
    <source>
        <dbReference type="ARBA" id="ARBA00022692"/>
    </source>
</evidence>
<proteinExistence type="inferred from homology"/>
<dbReference type="PANTHER" id="PTHR43744:SF4">
    <property type="entry name" value="OSMOPROTECTIVE COMPOUNDS UPTAKE PERMEASE PROTEIN GGTD"/>
    <property type="match status" value="1"/>
</dbReference>
<dbReference type="SUPFAM" id="SSF161098">
    <property type="entry name" value="MetI-like"/>
    <property type="match status" value="1"/>
</dbReference>
<feature type="transmembrane region" description="Helical" evidence="7">
    <location>
        <begin position="136"/>
        <end position="160"/>
    </location>
</feature>
<keyword evidence="6 7" id="KW-0472">Membrane</keyword>
<keyword evidence="5 7" id="KW-1133">Transmembrane helix</keyword>
<protein>
    <submittedName>
        <fullName evidence="9">Sugar ABC transporter permease</fullName>
    </submittedName>
</protein>